<protein>
    <submittedName>
        <fullName evidence="10">ABC transporter ATP-binding protein</fullName>
    </submittedName>
</protein>
<dbReference type="PANTHER" id="PTHR43394:SF1">
    <property type="entry name" value="ATP-BINDING CASSETTE SUB-FAMILY B MEMBER 10, MITOCHONDRIAL"/>
    <property type="match status" value="1"/>
</dbReference>
<dbReference type="GO" id="GO:0005524">
    <property type="term" value="F:ATP binding"/>
    <property type="evidence" value="ECO:0007669"/>
    <property type="project" value="UniProtKB-KW"/>
</dbReference>
<dbReference type="Gene3D" id="1.20.1560.10">
    <property type="entry name" value="ABC transporter type 1, transmembrane domain"/>
    <property type="match status" value="1"/>
</dbReference>
<evidence type="ECO:0000259" key="8">
    <source>
        <dbReference type="PROSITE" id="PS50893"/>
    </source>
</evidence>
<dbReference type="InterPro" id="IPR003439">
    <property type="entry name" value="ABC_transporter-like_ATP-bd"/>
</dbReference>
<keyword evidence="2 7" id="KW-0812">Transmembrane</keyword>
<evidence type="ECO:0000256" key="4">
    <source>
        <dbReference type="ARBA" id="ARBA00022840"/>
    </source>
</evidence>
<dbReference type="PROSITE" id="PS50929">
    <property type="entry name" value="ABC_TM1F"/>
    <property type="match status" value="1"/>
</dbReference>
<keyword evidence="3" id="KW-0547">Nucleotide-binding</keyword>
<dbReference type="Proteomes" id="UP001304683">
    <property type="component" value="Chromosome"/>
</dbReference>
<dbReference type="Pfam" id="PF00664">
    <property type="entry name" value="ABC_membrane"/>
    <property type="match status" value="1"/>
</dbReference>
<evidence type="ECO:0000256" key="1">
    <source>
        <dbReference type="ARBA" id="ARBA00004651"/>
    </source>
</evidence>
<dbReference type="Gene3D" id="3.40.50.300">
    <property type="entry name" value="P-loop containing nucleotide triphosphate hydrolases"/>
    <property type="match status" value="1"/>
</dbReference>
<feature type="transmembrane region" description="Helical" evidence="7">
    <location>
        <begin position="284"/>
        <end position="305"/>
    </location>
</feature>
<dbReference type="Pfam" id="PF00005">
    <property type="entry name" value="ABC_tran"/>
    <property type="match status" value="1"/>
</dbReference>
<evidence type="ECO:0000256" key="3">
    <source>
        <dbReference type="ARBA" id="ARBA00022741"/>
    </source>
</evidence>
<accession>A0ABZ0QNL1</accession>
<evidence type="ECO:0000256" key="6">
    <source>
        <dbReference type="ARBA" id="ARBA00023136"/>
    </source>
</evidence>
<feature type="transmembrane region" description="Helical" evidence="7">
    <location>
        <begin position="21"/>
        <end position="39"/>
    </location>
</feature>
<feature type="domain" description="ABC transporter" evidence="8">
    <location>
        <begin position="341"/>
        <end position="576"/>
    </location>
</feature>
<dbReference type="SMART" id="SM00382">
    <property type="entry name" value="AAA"/>
    <property type="match status" value="1"/>
</dbReference>
<name>A0ABZ0QNL1_9FIRM</name>
<keyword evidence="5 7" id="KW-1133">Transmembrane helix</keyword>
<dbReference type="InterPro" id="IPR039421">
    <property type="entry name" value="Type_1_exporter"/>
</dbReference>
<feature type="transmembrane region" description="Helical" evidence="7">
    <location>
        <begin position="59"/>
        <end position="81"/>
    </location>
</feature>
<comment type="subcellular location">
    <subcellularLocation>
        <location evidence="1">Cell membrane</location>
        <topology evidence="1">Multi-pass membrane protein</topology>
    </subcellularLocation>
</comment>
<dbReference type="CDD" id="cd18541">
    <property type="entry name" value="ABC_6TM_TmrB_like"/>
    <property type="match status" value="1"/>
</dbReference>
<feature type="transmembrane region" description="Helical" evidence="7">
    <location>
        <begin position="164"/>
        <end position="182"/>
    </location>
</feature>
<dbReference type="PROSITE" id="PS50893">
    <property type="entry name" value="ABC_TRANSPORTER_2"/>
    <property type="match status" value="1"/>
</dbReference>
<dbReference type="RefSeq" id="WP_318749973.1">
    <property type="nucleotide sequence ID" value="NZ_CP132508.1"/>
</dbReference>
<evidence type="ECO:0000313" key="11">
    <source>
        <dbReference type="Proteomes" id="UP001304683"/>
    </source>
</evidence>
<dbReference type="PANTHER" id="PTHR43394">
    <property type="entry name" value="ATP-DEPENDENT PERMEASE MDL1, MITOCHONDRIAL"/>
    <property type="match status" value="1"/>
</dbReference>
<keyword evidence="4 10" id="KW-0067">ATP-binding</keyword>
<dbReference type="SUPFAM" id="SSF90123">
    <property type="entry name" value="ABC transporter transmembrane region"/>
    <property type="match status" value="1"/>
</dbReference>
<dbReference type="SUPFAM" id="SSF52540">
    <property type="entry name" value="P-loop containing nucleoside triphosphate hydrolases"/>
    <property type="match status" value="1"/>
</dbReference>
<feature type="transmembrane region" description="Helical" evidence="7">
    <location>
        <begin position="251"/>
        <end position="272"/>
    </location>
</feature>
<evidence type="ECO:0000256" key="7">
    <source>
        <dbReference type="SAM" id="Phobius"/>
    </source>
</evidence>
<gene>
    <name evidence="10" type="ORF">Q5761_06785</name>
</gene>
<proteinExistence type="predicted"/>
<evidence type="ECO:0000256" key="2">
    <source>
        <dbReference type="ARBA" id="ARBA00022692"/>
    </source>
</evidence>
<dbReference type="InterPro" id="IPR027417">
    <property type="entry name" value="P-loop_NTPase"/>
</dbReference>
<dbReference type="InterPro" id="IPR017871">
    <property type="entry name" value="ABC_transporter-like_CS"/>
</dbReference>
<sequence length="586" mass="65188">MDPLGKRTAFLIRLIRPYWHRYALGIGALMATDALQLAIPRLVGAFTDALDRGALDLPGAVRHAALVVGLAVGVGIFRYLWRIYVFGTSWRIEQAMRARLFGHLLTLSANYFNHHKTGDLMAHATNDLQAVRMALGPGVLMLADSLLMSTGTLAVMLLTIDWRLTLLGLLPLPLLALSSWGLGRAIHARFRRVQDIFSDLTDRVQENLSGIRVVKAFSRTQAEEQAFARVNRRYLEANLHLHRVDAAFDPLIEFLTALGFVIVLGYGGSLVLDGVISLGDFVAFVSYLGMLVWPMLAIGWVVNLLERGAASMERIDAILAERPEITDPPRPAPVRRLRGRIEVRNLTFRYRPDLPPALEDLTVTVEPGRTLALIGRTGSGKSTLANLLVRVYDPPAGTVFIDGVDVREIPLAVLRRDIGYVPQDHFLFSKTIAENIAFAPGDWSREAVVAAARDAQVEEDIRRFPKGFDTPVGERGVTLSGGQRQRIGIARALLKDPPILILDDCLSAVDSQTEARILARLREIMARRTTILISHRVSTVQHADEILVLDGGRVVERGTHEELLARRGEYYRLYRRQRLEEQIAAE</sequence>
<dbReference type="InterPro" id="IPR003593">
    <property type="entry name" value="AAA+_ATPase"/>
</dbReference>
<evidence type="ECO:0000313" key="10">
    <source>
        <dbReference type="EMBL" id="WPD18097.1"/>
    </source>
</evidence>
<dbReference type="InterPro" id="IPR011527">
    <property type="entry name" value="ABC1_TM_dom"/>
</dbReference>
<feature type="transmembrane region" description="Helical" evidence="7">
    <location>
        <begin position="139"/>
        <end position="158"/>
    </location>
</feature>
<feature type="domain" description="ABC transmembrane type-1" evidence="9">
    <location>
        <begin position="23"/>
        <end position="307"/>
    </location>
</feature>
<keyword evidence="6 7" id="KW-0472">Membrane</keyword>
<organism evidence="10 11">
    <name type="scientific">Thermaerobacter composti</name>
    <dbReference type="NCBI Taxonomy" id="554949"/>
    <lineage>
        <taxon>Bacteria</taxon>
        <taxon>Bacillati</taxon>
        <taxon>Bacillota</taxon>
        <taxon>Clostridia</taxon>
        <taxon>Eubacteriales</taxon>
        <taxon>Clostridiales Family XVII. Incertae Sedis</taxon>
        <taxon>Thermaerobacter</taxon>
    </lineage>
</organism>
<dbReference type="InterPro" id="IPR036640">
    <property type="entry name" value="ABC1_TM_sf"/>
</dbReference>
<dbReference type="PROSITE" id="PS00211">
    <property type="entry name" value="ABC_TRANSPORTER_1"/>
    <property type="match status" value="1"/>
</dbReference>
<dbReference type="EMBL" id="CP132508">
    <property type="protein sequence ID" value="WPD18097.1"/>
    <property type="molecule type" value="Genomic_DNA"/>
</dbReference>
<evidence type="ECO:0000259" key="9">
    <source>
        <dbReference type="PROSITE" id="PS50929"/>
    </source>
</evidence>
<keyword evidence="11" id="KW-1185">Reference proteome</keyword>
<evidence type="ECO:0000256" key="5">
    <source>
        <dbReference type="ARBA" id="ARBA00022989"/>
    </source>
</evidence>
<reference evidence="10 11" key="1">
    <citation type="submission" date="2023-08" db="EMBL/GenBank/DDBJ databases">
        <title>Genome sequence of Thermaerobacter compostii strain Ins1, a spore-forming filamentous bacterium isolated from a deep geothermal reservoir.</title>
        <authorList>
            <person name="Bregnard D."/>
            <person name="Gonzalez D."/>
            <person name="Junier P."/>
        </authorList>
    </citation>
    <scope>NUCLEOTIDE SEQUENCE [LARGE SCALE GENOMIC DNA]</scope>
    <source>
        <strain evidence="10 11">Ins1</strain>
    </source>
</reference>